<evidence type="ECO:0000256" key="4">
    <source>
        <dbReference type="ARBA" id="ARBA00023004"/>
    </source>
</evidence>
<name>A0A9P8UB74_9PEZI</name>
<dbReference type="Gene3D" id="1.10.630.10">
    <property type="entry name" value="Cytochrome P450"/>
    <property type="match status" value="1"/>
</dbReference>
<dbReference type="GO" id="GO:0004497">
    <property type="term" value="F:monooxygenase activity"/>
    <property type="evidence" value="ECO:0007669"/>
    <property type="project" value="UniProtKB-KW"/>
</dbReference>
<dbReference type="InterPro" id="IPR017972">
    <property type="entry name" value="Cyt_P450_CS"/>
</dbReference>
<evidence type="ECO:0000313" key="9">
    <source>
        <dbReference type="EMBL" id="KAH6645051.1"/>
    </source>
</evidence>
<dbReference type="GO" id="GO:0016705">
    <property type="term" value="F:oxidoreductase activity, acting on paired donors, with incorporation or reduction of molecular oxygen"/>
    <property type="evidence" value="ECO:0007669"/>
    <property type="project" value="InterPro"/>
</dbReference>
<evidence type="ECO:0000256" key="8">
    <source>
        <dbReference type="SAM" id="Phobius"/>
    </source>
</evidence>
<keyword evidence="4 6" id="KW-0408">Iron</keyword>
<dbReference type="AlphaFoldDB" id="A0A9P8UB74"/>
<keyword evidence="8" id="KW-0472">Membrane</keyword>
<protein>
    <submittedName>
        <fullName evidence="9">Cytochrome P450 oxidoreductase</fullName>
    </submittedName>
</protein>
<feature type="binding site" description="axial binding residue" evidence="6">
    <location>
        <position position="446"/>
    </location>
    <ligand>
        <name>heme</name>
        <dbReference type="ChEBI" id="CHEBI:30413"/>
    </ligand>
    <ligandPart>
        <name>Fe</name>
        <dbReference type="ChEBI" id="CHEBI:18248"/>
    </ligandPart>
</feature>
<dbReference type="Proteomes" id="UP000758603">
    <property type="component" value="Unassembled WGS sequence"/>
</dbReference>
<dbReference type="SUPFAM" id="SSF48264">
    <property type="entry name" value="Cytochrome P450"/>
    <property type="match status" value="1"/>
</dbReference>
<dbReference type="GeneID" id="70129930"/>
<dbReference type="Pfam" id="PF00067">
    <property type="entry name" value="p450"/>
    <property type="match status" value="1"/>
</dbReference>
<accession>A0A9P8UB74</accession>
<evidence type="ECO:0000256" key="6">
    <source>
        <dbReference type="PIRSR" id="PIRSR602401-1"/>
    </source>
</evidence>
<dbReference type="InterPro" id="IPR050364">
    <property type="entry name" value="Cytochrome_P450_fung"/>
</dbReference>
<dbReference type="OrthoDB" id="1103324at2759"/>
<keyword evidence="10" id="KW-1185">Reference proteome</keyword>
<comment type="similarity">
    <text evidence="1 7">Belongs to the cytochrome P450 family.</text>
</comment>
<evidence type="ECO:0000256" key="3">
    <source>
        <dbReference type="ARBA" id="ARBA00023002"/>
    </source>
</evidence>
<feature type="transmembrane region" description="Helical" evidence="8">
    <location>
        <begin position="6"/>
        <end position="25"/>
    </location>
</feature>
<organism evidence="9 10">
    <name type="scientific">Truncatella angustata</name>
    <dbReference type="NCBI Taxonomy" id="152316"/>
    <lineage>
        <taxon>Eukaryota</taxon>
        <taxon>Fungi</taxon>
        <taxon>Dikarya</taxon>
        <taxon>Ascomycota</taxon>
        <taxon>Pezizomycotina</taxon>
        <taxon>Sordariomycetes</taxon>
        <taxon>Xylariomycetidae</taxon>
        <taxon>Amphisphaeriales</taxon>
        <taxon>Sporocadaceae</taxon>
        <taxon>Truncatella</taxon>
    </lineage>
</organism>
<dbReference type="InterPro" id="IPR002401">
    <property type="entry name" value="Cyt_P450_E_grp-I"/>
</dbReference>
<dbReference type="EMBL" id="JAGPXC010000012">
    <property type="protein sequence ID" value="KAH6645051.1"/>
    <property type="molecule type" value="Genomic_DNA"/>
</dbReference>
<keyword evidence="8" id="KW-1133">Transmembrane helix</keyword>
<keyword evidence="6 7" id="KW-0349">Heme</keyword>
<dbReference type="PANTHER" id="PTHR46300:SF2">
    <property type="entry name" value="CYTOCHROME P450 MONOOXYGENASE ALNH-RELATED"/>
    <property type="match status" value="1"/>
</dbReference>
<dbReference type="InterPro" id="IPR036396">
    <property type="entry name" value="Cyt_P450_sf"/>
</dbReference>
<dbReference type="RefSeq" id="XP_045951565.1">
    <property type="nucleotide sequence ID" value="XM_046101038.1"/>
</dbReference>
<comment type="caution">
    <text evidence="9">The sequence shown here is derived from an EMBL/GenBank/DDBJ whole genome shotgun (WGS) entry which is preliminary data.</text>
</comment>
<reference evidence="9" key="1">
    <citation type="journal article" date="2021" name="Nat. Commun.">
        <title>Genetic determinants of endophytism in the Arabidopsis root mycobiome.</title>
        <authorList>
            <person name="Mesny F."/>
            <person name="Miyauchi S."/>
            <person name="Thiergart T."/>
            <person name="Pickel B."/>
            <person name="Atanasova L."/>
            <person name="Karlsson M."/>
            <person name="Huettel B."/>
            <person name="Barry K.W."/>
            <person name="Haridas S."/>
            <person name="Chen C."/>
            <person name="Bauer D."/>
            <person name="Andreopoulos W."/>
            <person name="Pangilinan J."/>
            <person name="LaButti K."/>
            <person name="Riley R."/>
            <person name="Lipzen A."/>
            <person name="Clum A."/>
            <person name="Drula E."/>
            <person name="Henrissat B."/>
            <person name="Kohler A."/>
            <person name="Grigoriev I.V."/>
            <person name="Martin F.M."/>
            <person name="Hacquard S."/>
        </authorList>
    </citation>
    <scope>NUCLEOTIDE SEQUENCE</scope>
    <source>
        <strain evidence="9">MPI-SDFR-AT-0073</strain>
    </source>
</reference>
<dbReference type="PROSITE" id="PS00086">
    <property type="entry name" value="CYTOCHROME_P450"/>
    <property type="match status" value="1"/>
</dbReference>
<dbReference type="GO" id="GO:0005506">
    <property type="term" value="F:iron ion binding"/>
    <property type="evidence" value="ECO:0007669"/>
    <property type="project" value="InterPro"/>
</dbReference>
<sequence>MDLLSNRWWLALLAVAVVYHIVRVISKRRRMKGAKPPPGPRGWPIVGNAPELAAAKGANTAVFRKWAKEHGPIVQFTVGNEKQVILSDDKVARDLYIKRSGKYSDRHAPHAVTTATMGQNPALRPLKEDGCRRERNFMQSAVSIAANQKYRDLMDDEATLTLHQLLQSPTPTPSDDIFVRYGYSVLTSSLMGFSVGSVSDSYVREFEQFRDRFVDGFRIDIFPSNTFPILGKLPSWLHPSLAEIETLRKSYVEQMISVRRRIQNTTRESIYKHFLTNRDEYTITDEEVVYTYQAMVGAGIHNPHDSLVTTMYLLSKHPEWQTKLQHEIDSVVGDSNRMPAFEDLPNLPTLRAIVKDGIRCRGCVREAGIPRRLEEDDIYEGYFFEKGTVFHTNFSQVLVDKEIYPDGGGFNPARYLDPSYPTYKEPLTVHPNTQNFAAFGYGRRACPGDDFGVRVVTIMLAKLAWAANILPPLDEGREEDEDRKIYTEYKKYRIEARNPERVKLAQTAAESLSLVTEHGVELQRVPNVV</sequence>
<proteinExistence type="inferred from homology"/>
<gene>
    <name evidence="9" type="ORF">BKA67DRAFT_542037</name>
</gene>
<evidence type="ECO:0000256" key="2">
    <source>
        <dbReference type="ARBA" id="ARBA00022723"/>
    </source>
</evidence>
<dbReference type="PRINTS" id="PR00463">
    <property type="entry name" value="EP450I"/>
</dbReference>
<dbReference type="GO" id="GO:0020037">
    <property type="term" value="F:heme binding"/>
    <property type="evidence" value="ECO:0007669"/>
    <property type="project" value="InterPro"/>
</dbReference>
<keyword evidence="8" id="KW-0812">Transmembrane</keyword>
<evidence type="ECO:0000256" key="7">
    <source>
        <dbReference type="RuleBase" id="RU000461"/>
    </source>
</evidence>
<evidence type="ECO:0000313" key="10">
    <source>
        <dbReference type="Proteomes" id="UP000758603"/>
    </source>
</evidence>
<keyword evidence="5 7" id="KW-0503">Monooxygenase</keyword>
<dbReference type="PANTHER" id="PTHR46300">
    <property type="entry name" value="P450, PUTATIVE (EUROFUNG)-RELATED-RELATED"/>
    <property type="match status" value="1"/>
</dbReference>
<comment type="cofactor">
    <cofactor evidence="6">
        <name>heme</name>
        <dbReference type="ChEBI" id="CHEBI:30413"/>
    </cofactor>
</comment>
<keyword evidence="3 7" id="KW-0560">Oxidoreductase</keyword>
<keyword evidence="2 6" id="KW-0479">Metal-binding</keyword>
<evidence type="ECO:0000256" key="5">
    <source>
        <dbReference type="ARBA" id="ARBA00023033"/>
    </source>
</evidence>
<dbReference type="InterPro" id="IPR001128">
    <property type="entry name" value="Cyt_P450"/>
</dbReference>
<evidence type="ECO:0000256" key="1">
    <source>
        <dbReference type="ARBA" id="ARBA00010617"/>
    </source>
</evidence>